<proteinExistence type="predicted"/>
<feature type="compositionally biased region" description="Polar residues" evidence="1">
    <location>
        <begin position="53"/>
        <end position="69"/>
    </location>
</feature>
<organism evidence="2 3">
    <name type="scientific">Colletotrichum fructicola (strain Nara gc5)</name>
    <name type="common">Anthracnose fungus</name>
    <name type="synonym">Colletotrichum gloeosporioides (strain Nara gc5)</name>
    <dbReference type="NCBI Taxonomy" id="1213859"/>
    <lineage>
        <taxon>Eukaryota</taxon>
        <taxon>Fungi</taxon>
        <taxon>Dikarya</taxon>
        <taxon>Ascomycota</taxon>
        <taxon>Pezizomycotina</taxon>
        <taxon>Sordariomycetes</taxon>
        <taxon>Hypocreomycetidae</taxon>
        <taxon>Glomerellales</taxon>
        <taxon>Glomerellaceae</taxon>
        <taxon>Colletotrichum</taxon>
        <taxon>Colletotrichum gloeosporioides species complex</taxon>
    </lineage>
</organism>
<name>A0A7J6IN53_COLFN</name>
<protein>
    <submittedName>
        <fullName evidence="2">Uncharacterized protein</fullName>
    </submittedName>
</protein>
<keyword evidence="3" id="KW-1185">Reference proteome</keyword>
<dbReference type="InParanoid" id="A0A7J6IN53"/>
<dbReference type="Proteomes" id="UP000011096">
    <property type="component" value="Unassembled WGS sequence"/>
</dbReference>
<reference evidence="2 3" key="1">
    <citation type="submission" date="2012-08" db="EMBL/GenBank/DDBJ databases">
        <authorList>
            <person name="Gan P.H.P."/>
            <person name="Ikeda K."/>
            <person name="Irieda H."/>
            <person name="Narusaka M."/>
            <person name="O'Connell R.J."/>
            <person name="Narusaka Y."/>
            <person name="Takano Y."/>
            <person name="Kubo Y."/>
            <person name="Shirasu K."/>
        </authorList>
    </citation>
    <scope>NUCLEOTIDE SEQUENCE [LARGE SCALE GENOMIC DNA]</scope>
    <source>
        <strain evidence="2 3">Nara gc5</strain>
    </source>
</reference>
<gene>
    <name evidence="2" type="ORF">CGGC5_v013326</name>
</gene>
<sequence length="393" mass="44101">MFTTKPLSSFKKAISSIHQPLPLSTRESQKLLNVLKTSFRQNLDKEHGWTPETAESSASQTTANKPTSHNAHHRPTDRHLRTILSNPLFKNSEKPAKLPLTSPRDPMDVFEEAAARGMMTRKAATGCLRATRKQILESSVISLHDAMADSMAGSQVLQWLRSSGQERTLEFLADKPFVFELSQFLVAEGLEEVLWAWAERMVRGEGPEDPNSIIVGSLVANLVKAKSNMYDESLDTAYSAMLRADQTFKTDAQRRNILLAPWHVLSWRSTVEAWKRPLPSAALFESFVGTANHIHRPLKIDRAHLDLHHPVNPSHQRAVGFLEGLQANDKLAQLYAANNLGSRVICMGMDAVSHLTRLGRADEAESVLRILQSKFAEEVWQERPRHALRAYPV</sequence>
<reference evidence="2 3" key="2">
    <citation type="submission" date="2020-04" db="EMBL/GenBank/DDBJ databases">
        <title>Genome sequencing and assembly of multiple isolates from the Colletotrichum gloeosporioides species complex.</title>
        <authorList>
            <person name="Gan P."/>
            <person name="Shirasu K."/>
        </authorList>
    </citation>
    <scope>NUCLEOTIDE SEQUENCE [LARGE SCALE GENOMIC DNA]</scope>
    <source>
        <strain evidence="2 3">Nara gc5</strain>
    </source>
</reference>
<dbReference type="RefSeq" id="XP_031881444.1">
    <property type="nucleotide sequence ID" value="XM_032021723.1"/>
</dbReference>
<dbReference type="EMBL" id="ANPB02000008">
    <property type="protein sequence ID" value="KAF4477337.1"/>
    <property type="molecule type" value="Genomic_DNA"/>
</dbReference>
<evidence type="ECO:0000313" key="2">
    <source>
        <dbReference type="EMBL" id="KAF4477337.1"/>
    </source>
</evidence>
<dbReference type="GeneID" id="43605925"/>
<evidence type="ECO:0000313" key="3">
    <source>
        <dbReference type="Proteomes" id="UP000011096"/>
    </source>
</evidence>
<comment type="caution">
    <text evidence="2">The sequence shown here is derived from an EMBL/GenBank/DDBJ whole genome shotgun (WGS) entry which is preliminary data.</text>
</comment>
<feature type="region of interest" description="Disordered" evidence="1">
    <location>
        <begin position="43"/>
        <end position="80"/>
    </location>
</feature>
<accession>A0A7J6IN53</accession>
<evidence type="ECO:0000256" key="1">
    <source>
        <dbReference type="SAM" id="MobiDB-lite"/>
    </source>
</evidence>
<dbReference type="AlphaFoldDB" id="A0A7J6IN53"/>
<dbReference type="OrthoDB" id="5424391at2759"/>